<protein>
    <submittedName>
        <fullName evidence="2">SGNH/GDSL hydrolase family protein</fullName>
    </submittedName>
</protein>
<dbReference type="Pfam" id="PF13472">
    <property type="entry name" value="Lipase_GDSL_2"/>
    <property type="match status" value="1"/>
</dbReference>
<evidence type="ECO:0000313" key="2">
    <source>
        <dbReference type="EMBL" id="QGY03267.1"/>
    </source>
</evidence>
<dbReference type="AlphaFoldDB" id="A0A6B9FLI9"/>
<evidence type="ECO:0000313" key="3">
    <source>
        <dbReference type="Proteomes" id="UP000012488"/>
    </source>
</evidence>
<proteinExistence type="predicted"/>
<dbReference type="GO" id="GO:0016788">
    <property type="term" value="F:hydrolase activity, acting on ester bonds"/>
    <property type="evidence" value="ECO:0007669"/>
    <property type="project" value="UniProtKB-ARBA"/>
</dbReference>
<dbReference type="RefSeq" id="WP_039892196.1">
    <property type="nucleotide sequence ID" value="NZ_CP043538.1"/>
</dbReference>
<sequence length="230" mass="24525">MKRLTLLLVVGLVLLALGGLAGWRLHRPGADARAYADMRLIAVQVSLDEAPPDYVFWAGDSQVELQPGGQRPCGLDLVNGGVSGATAGSYADYLKRLTFKTRPRLAALTIGTNDILVKNNPQLTKPTEQFEASAEAIIRRLQDLSPRVTVTALPPVGREIGKLVEAGAVADYSRRLENLCGRLGCTFADPFAALRDGDTGYAKPGALRDGLHLAAFRPALQALEPALCAP</sequence>
<dbReference type="Proteomes" id="UP000012488">
    <property type="component" value="Chromosome"/>
</dbReference>
<accession>A0A6B9FLI9</accession>
<dbReference type="SUPFAM" id="SSF52266">
    <property type="entry name" value="SGNH hydrolase"/>
    <property type="match status" value="1"/>
</dbReference>
<dbReference type="OrthoDB" id="8355047at2"/>
<dbReference type="KEGG" id="mmes:MMSR116_16285"/>
<reference evidence="2 3" key="2">
    <citation type="journal article" date="2013" name="Genome Announc.">
        <title>Draft Genome Sequence of Methylobacterium mesophilicum Strain SR1.6/6, Isolated from Citrus sinensis.</title>
        <authorList>
            <person name="Marinho Almeida D."/>
            <person name="Dini-Andreote F."/>
            <person name="Camargo Neves A.A."/>
            <person name="Juca Ramos R.T."/>
            <person name="Andreote F.D."/>
            <person name="Carneiro A.R."/>
            <person name="Oliveira de Souza Lima A."/>
            <person name="Caracciolo Gomes de Sa P.H."/>
            <person name="Ribeiro Barbosa M.S."/>
            <person name="Araujo W.L."/>
            <person name="Silva A."/>
        </authorList>
    </citation>
    <scope>NUCLEOTIDE SEQUENCE [LARGE SCALE GENOMIC DNA]</scope>
    <source>
        <strain evidence="2 3">SR1.6/6</strain>
    </source>
</reference>
<dbReference type="InterPro" id="IPR013830">
    <property type="entry name" value="SGNH_hydro"/>
</dbReference>
<organism evidence="2 3">
    <name type="scientific">Methylobacterium mesophilicum SR1.6/6</name>
    <dbReference type="NCBI Taxonomy" id="908290"/>
    <lineage>
        <taxon>Bacteria</taxon>
        <taxon>Pseudomonadati</taxon>
        <taxon>Pseudomonadota</taxon>
        <taxon>Alphaproteobacteria</taxon>
        <taxon>Hyphomicrobiales</taxon>
        <taxon>Methylobacteriaceae</taxon>
        <taxon>Methylobacterium</taxon>
    </lineage>
</organism>
<name>A0A6B9FLI9_9HYPH</name>
<dbReference type="EMBL" id="CP043538">
    <property type="protein sequence ID" value="QGY03267.1"/>
    <property type="molecule type" value="Genomic_DNA"/>
</dbReference>
<dbReference type="Gene3D" id="3.40.50.1110">
    <property type="entry name" value="SGNH hydrolase"/>
    <property type="match status" value="1"/>
</dbReference>
<feature type="domain" description="SGNH hydrolase-type esterase" evidence="1">
    <location>
        <begin position="72"/>
        <end position="213"/>
    </location>
</feature>
<dbReference type="InterPro" id="IPR036514">
    <property type="entry name" value="SGNH_hydro_sf"/>
</dbReference>
<evidence type="ECO:0000259" key="1">
    <source>
        <dbReference type="Pfam" id="PF13472"/>
    </source>
</evidence>
<reference evidence="2 3" key="1">
    <citation type="journal article" date="2012" name="Genet. Mol. Biol.">
        <title>Analysis of 16S rRNA and mxaF genes revealing insights into Methylobacterium niche-specific plant association.</title>
        <authorList>
            <person name="Dourado M.N."/>
            <person name="Andreote F.D."/>
            <person name="Dini-Andreote F."/>
            <person name="Conti R."/>
            <person name="Araujo J.M."/>
            <person name="Araujo W.L."/>
        </authorList>
    </citation>
    <scope>NUCLEOTIDE SEQUENCE [LARGE SCALE GENOMIC DNA]</scope>
    <source>
        <strain evidence="2 3">SR1.6/6</strain>
    </source>
</reference>
<gene>
    <name evidence="2" type="ORF">MMSR116_16285</name>
</gene>
<keyword evidence="2" id="KW-0378">Hydrolase</keyword>